<dbReference type="InterPro" id="IPR004360">
    <property type="entry name" value="Glyas_Fos-R_dOase_dom"/>
</dbReference>
<dbReference type="SUPFAM" id="SSF54593">
    <property type="entry name" value="Glyoxalase/Bleomycin resistance protein/Dihydroxybiphenyl dioxygenase"/>
    <property type="match status" value="2"/>
</dbReference>
<dbReference type="InterPro" id="IPR052164">
    <property type="entry name" value="Anthracycline_SecMetBiosynth"/>
</dbReference>
<feature type="domain" description="VOC" evidence="1">
    <location>
        <begin position="12"/>
        <end position="125"/>
    </location>
</feature>
<keyword evidence="3" id="KW-1185">Reference proteome</keyword>
<dbReference type="EMBL" id="JBIAQY010000026">
    <property type="protein sequence ID" value="MFF3574335.1"/>
    <property type="molecule type" value="Genomic_DNA"/>
</dbReference>
<accession>A0ABW6SDG6</accession>
<feature type="domain" description="VOC" evidence="1">
    <location>
        <begin position="139"/>
        <end position="257"/>
    </location>
</feature>
<evidence type="ECO:0000313" key="2">
    <source>
        <dbReference type="EMBL" id="MFF3574335.1"/>
    </source>
</evidence>
<dbReference type="PANTHER" id="PTHR33993:SF14">
    <property type="entry name" value="GB|AAF24581.1"/>
    <property type="match status" value="1"/>
</dbReference>
<dbReference type="Pfam" id="PF00903">
    <property type="entry name" value="Glyoxalase"/>
    <property type="match status" value="2"/>
</dbReference>
<protein>
    <submittedName>
        <fullName evidence="2">VOC family protein</fullName>
    </submittedName>
</protein>
<dbReference type="PROSITE" id="PS51819">
    <property type="entry name" value="VOC"/>
    <property type="match status" value="2"/>
</dbReference>
<dbReference type="InterPro" id="IPR037523">
    <property type="entry name" value="VOC_core"/>
</dbReference>
<evidence type="ECO:0000313" key="3">
    <source>
        <dbReference type="Proteomes" id="UP001601992"/>
    </source>
</evidence>
<dbReference type="Proteomes" id="UP001601992">
    <property type="component" value="Unassembled WGS sequence"/>
</dbReference>
<sequence length="262" mass="28047">MPVRDTPWSAGTPCWVDCQVDDPAKASEFYSTLFGWQIQGGEAEAGGYLMASKDGRSAAGIGPKPQPGMPSVWTTYFATDDSDSLATRITAAGGQVLMPPFDVLDAGRMAVVADTTGGVFGIWQARAHHGAGVYNEHGTYCWNELHTRQLDTAKQFYADVFDYTYTDAGDGTNMRYVMFTPPGGTEAVGGMNDDSLMPGDPMPTHWLTWFQFDGVDTAVERVAELGGTILMPTADSPFGRMAMVAGPQGEVFGLIDTSVRAG</sequence>
<dbReference type="PANTHER" id="PTHR33993">
    <property type="entry name" value="GLYOXALASE-RELATED"/>
    <property type="match status" value="1"/>
</dbReference>
<evidence type="ECO:0000259" key="1">
    <source>
        <dbReference type="PROSITE" id="PS51819"/>
    </source>
</evidence>
<dbReference type="Gene3D" id="3.10.180.10">
    <property type="entry name" value="2,3-Dihydroxybiphenyl 1,2-Dioxygenase, domain 1"/>
    <property type="match status" value="2"/>
</dbReference>
<reference evidence="2 3" key="1">
    <citation type="submission" date="2024-10" db="EMBL/GenBank/DDBJ databases">
        <title>The Natural Products Discovery Center: Release of the First 8490 Sequenced Strains for Exploring Actinobacteria Biosynthetic Diversity.</title>
        <authorList>
            <person name="Kalkreuter E."/>
            <person name="Kautsar S.A."/>
            <person name="Yang D."/>
            <person name="Bader C.D."/>
            <person name="Teijaro C.N."/>
            <person name="Fluegel L."/>
            <person name="Davis C.M."/>
            <person name="Simpson J.R."/>
            <person name="Lauterbach L."/>
            <person name="Steele A.D."/>
            <person name="Gui C."/>
            <person name="Meng S."/>
            <person name="Li G."/>
            <person name="Viehrig K."/>
            <person name="Ye F."/>
            <person name="Su P."/>
            <person name="Kiefer A.F."/>
            <person name="Nichols A."/>
            <person name="Cepeda A.J."/>
            <person name="Yan W."/>
            <person name="Fan B."/>
            <person name="Jiang Y."/>
            <person name="Adhikari A."/>
            <person name="Zheng C.-J."/>
            <person name="Schuster L."/>
            <person name="Cowan T.M."/>
            <person name="Smanski M.J."/>
            <person name="Chevrette M.G."/>
            <person name="De Carvalho L.P.S."/>
            <person name="Shen B."/>
        </authorList>
    </citation>
    <scope>NUCLEOTIDE SEQUENCE [LARGE SCALE GENOMIC DNA]</scope>
    <source>
        <strain evidence="2 3">NPDC002593</strain>
    </source>
</reference>
<name>A0ABW6SDG6_9NOCA</name>
<dbReference type="RefSeq" id="WP_040817924.1">
    <property type="nucleotide sequence ID" value="NZ_JBIAQY010000026.1"/>
</dbReference>
<organism evidence="2 3">
    <name type="scientific">Nocardia jiangxiensis</name>
    <dbReference type="NCBI Taxonomy" id="282685"/>
    <lineage>
        <taxon>Bacteria</taxon>
        <taxon>Bacillati</taxon>
        <taxon>Actinomycetota</taxon>
        <taxon>Actinomycetes</taxon>
        <taxon>Mycobacteriales</taxon>
        <taxon>Nocardiaceae</taxon>
        <taxon>Nocardia</taxon>
    </lineage>
</organism>
<comment type="caution">
    <text evidence="2">The sequence shown here is derived from an EMBL/GenBank/DDBJ whole genome shotgun (WGS) entry which is preliminary data.</text>
</comment>
<proteinExistence type="predicted"/>
<dbReference type="CDD" id="cd07247">
    <property type="entry name" value="SgaA_N_like"/>
    <property type="match status" value="2"/>
</dbReference>
<dbReference type="InterPro" id="IPR029068">
    <property type="entry name" value="Glyas_Bleomycin-R_OHBP_Dase"/>
</dbReference>
<gene>
    <name evidence="2" type="ORF">ACFYXQ_41965</name>
</gene>